<keyword evidence="3" id="KW-1185">Reference proteome</keyword>
<organism evidence="2 3">
    <name type="scientific">Marinoscillum furvescens DSM 4134</name>
    <dbReference type="NCBI Taxonomy" id="1122208"/>
    <lineage>
        <taxon>Bacteria</taxon>
        <taxon>Pseudomonadati</taxon>
        <taxon>Bacteroidota</taxon>
        <taxon>Cytophagia</taxon>
        <taxon>Cytophagales</taxon>
        <taxon>Reichenbachiellaceae</taxon>
        <taxon>Marinoscillum</taxon>
    </lineage>
</organism>
<evidence type="ECO:0000313" key="3">
    <source>
        <dbReference type="Proteomes" id="UP000256779"/>
    </source>
</evidence>
<reference evidence="2 3" key="1">
    <citation type="submission" date="2018-07" db="EMBL/GenBank/DDBJ databases">
        <title>Genomic Encyclopedia of Type Strains, Phase IV (KMG-IV): sequencing the most valuable type-strain genomes for metagenomic binning, comparative biology and taxonomic classification.</title>
        <authorList>
            <person name="Goeker M."/>
        </authorList>
    </citation>
    <scope>NUCLEOTIDE SEQUENCE [LARGE SCALE GENOMIC DNA]</scope>
    <source>
        <strain evidence="2 3">DSM 4134</strain>
    </source>
</reference>
<dbReference type="EMBL" id="QREG01000004">
    <property type="protein sequence ID" value="REE01108.1"/>
    <property type="molecule type" value="Genomic_DNA"/>
</dbReference>
<protein>
    <submittedName>
        <fullName evidence="2">Uncharacterized protein</fullName>
    </submittedName>
</protein>
<keyword evidence="1" id="KW-0812">Transmembrane</keyword>
<name>A0A3D9L6Y2_MARFU</name>
<evidence type="ECO:0000313" key="2">
    <source>
        <dbReference type="EMBL" id="REE01108.1"/>
    </source>
</evidence>
<proteinExistence type="predicted"/>
<keyword evidence="1" id="KW-0472">Membrane</keyword>
<evidence type="ECO:0000256" key="1">
    <source>
        <dbReference type="SAM" id="Phobius"/>
    </source>
</evidence>
<gene>
    <name evidence="2" type="ORF">C7460_104128</name>
</gene>
<dbReference type="AlphaFoldDB" id="A0A3D9L6Y2"/>
<keyword evidence="1" id="KW-1133">Transmembrane helix</keyword>
<feature type="transmembrane region" description="Helical" evidence="1">
    <location>
        <begin position="12"/>
        <end position="32"/>
    </location>
</feature>
<accession>A0A3D9L6Y2</accession>
<comment type="caution">
    <text evidence="2">The sequence shown here is derived from an EMBL/GenBank/DDBJ whole genome shotgun (WGS) entry which is preliminary data.</text>
</comment>
<sequence>MTNDKIVKLLTIIHDYVPAVAGSGTGVIMVYIQTWQDKLLNGMISVITSLVITLGTFFLTRYLKLKFPTKK</sequence>
<dbReference type="RefSeq" id="WP_115867196.1">
    <property type="nucleotide sequence ID" value="NZ_QREG01000004.1"/>
</dbReference>
<dbReference type="Proteomes" id="UP000256779">
    <property type="component" value="Unassembled WGS sequence"/>
</dbReference>
<feature type="transmembrane region" description="Helical" evidence="1">
    <location>
        <begin position="44"/>
        <end position="63"/>
    </location>
</feature>